<accession>A0A177C1X9</accession>
<sequence length="332" mass="35539">MLTQQLYQHASLTAPVSVLALDVKIGAWEIYDRRSREGALASPRSTRAFVTQLVDALGVRAGREHGAAGREARDGSTNMLEGAGGEVKKLLLALHVAFPNELLPALDLLDRSLVTRFRTRRDIDDQAEAAAPQGLRGQIEGTDTEGAPGNSNTDGSIIDAPTQRPPPPDGLGPTHPSDAEMLDAPPHSALPENIADGTPRDAKQATMEDTVYYVRSAQQRSSRFSTSFDTLTSYEVRPTAWNCSCPAFAFSAFPPAHPEPPVPMYDSDDEIQVEGEVWSFGGFGLGEGIPPVCKHLLACVLAERCAGLFGGYVEERAVSVEEAAGWAAGWGD</sequence>
<dbReference type="RefSeq" id="XP_018032028.1">
    <property type="nucleotide sequence ID" value="XM_018181083.1"/>
</dbReference>
<keyword evidence="3" id="KW-1185">Reference proteome</keyword>
<dbReference type="Proteomes" id="UP000077069">
    <property type="component" value="Unassembled WGS sequence"/>
</dbReference>
<organism evidence="2 3">
    <name type="scientific">Paraphaeosphaeria sporulosa</name>
    <dbReference type="NCBI Taxonomy" id="1460663"/>
    <lineage>
        <taxon>Eukaryota</taxon>
        <taxon>Fungi</taxon>
        <taxon>Dikarya</taxon>
        <taxon>Ascomycota</taxon>
        <taxon>Pezizomycotina</taxon>
        <taxon>Dothideomycetes</taxon>
        <taxon>Pleosporomycetidae</taxon>
        <taxon>Pleosporales</taxon>
        <taxon>Massarineae</taxon>
        <taxon>Didymosphaeriaceae</taxon>
        <taxon>Paraphaeosphaeria</taxon>
    </lineage>
</organism>
<evidence type="ECO:0008006" key="4">
    <source>
        <dbReference type="Google" id="ProtNLM"/>
    </source>
</evidence>
<proteinExistence type="predicted"/>
<feature type="region of interest" description="Disordered" evidence="1">
    <location>
        <begin position="125"/>
        <end position="202"/>
    </location>
</feature>
<dbReference type="GeneID" id="28764569"/>
<dbReference type="AlphaFoldDB" id="A0A177C1X9"/>
<dbReference type="EMBL" id="KV441557">
    <property type="protein sequence ID" value="OAG01663.1"/>
    <property type="molecule type" value="Genomic_DNA"/>
</dbReference>
<dbReference type="InParanoid" id="A0A177C1X9"/>
<reference evidence="2 3" key="1">
    <citation type="submission" date="2016-05" db="EMBL/GenBank/DDBJ databases">
        <title>Comparative analysis of secretome profiles of manganese(II)-oxidizing ascomycete fungi.</title>
        <authorList>
            <consortium name="DOE Joint Genome Institute"/>
            <person name="Zeiner C.A."/>
            <person name="Purvine S.O."/>
            <person name="Zink E.M."/>
            <person name="Wu S."/>
            <person name="Pasa-Tolic L."/>
            <person name="Chaput D.L."/>
            <person name="Haridas S."/>
            <person name="Grigoriev I.V."/>
            <person name="Santelli C.M."/>
            <person name="Hansel C.M."/>
        </authorList>
    </citation>
    <scope>NUCLEOTIDE SEQUENCE [LARGE SCALE GENOMIC DNA]</scope>
    <source>
        <strain evidence="2 3">AP3s5-JAC2a</strain>
    </source>
</reference>
<protein>
    <recommendedName>
        <fullName evidence="4">SWIM-type domain-containing protein</fullName>
    </recommendedName>
</protein>
<evidence type="ECO:0000313" key="3">
    <source>
        <dbReference type="Proteomes" id="UP000077069"/>
    </source>
</evidence>
<evidence type="ECO:0000313" key="2">
    <source>
        <dbReference type="EMBL" id="OAG01663.1"/>
    </source>
</evidence>
<dbReference type="OrthoDB" id="5413281at2759"/>
<name>A0A177C1X9_9PLEO</name>
<gene>
    <name evidence="2" type="ORF">CC84DRAFT_1189949</name>
</gene>
<dbReference type="STRING" id="1460663.A0A177C1X9"/>
<evidence type="ECO:0000256" key="1">
    <source>
        <dbReference type="SAM" id="MobiDB-lite"/>
    </source>
</evidence>